<evidence type="ECO:0000313" key="1">
    <source>
        <dbReference type="EMBL" id="OMJ22568.1"/>
    </source>
</evidence>
<dbReference type="AlphaFoldDB" id="A0A1R1Y6L8"/>
<comment type="caution">
    <text evidence="1">The sequence shown here is derived from an EMBL/GenBank/DDBJ whole genome shotgun (WGS) entry which is preliminary data.</text>
</comment>
<name>A0A1R1Y6L8_9FUNG</name>
<evidence type="ECO:0000313" key="2">
    <source>
        <dbReference type="Proteomes" id="UP000187429"/>
    </source>
</evidence>
<organism evidence="1 2">
    <name type="scientific">Smittium culicis</name>
    <dbReference type="NCBI Taxonomy" id="133412"/>
    <lineage>
        <taxon>Eukaryota</taxon>
        <taxon>Fungi</taxon>
        <taxon>Fungi incertae sedis</taxon>
        <taxon>Zoopagomycota</taxon>
        <taxon>Kickxellomycotina</taxon>
        <taxon>Harpellomycetes</taxon>
        <taxon>Harpellales</taxon>
        <taxon>Legeriomycetaceae</taxon>
        <taxon>Smittium</taxon>
    </lineage>
</organism>
<sequence length="125" mass="14489">MDHDLEIQSWHILIACTVLRASRRVSGFKTLSDNLYQRLDLYTESMDGCRRLRDRINGIEVSAASHANIYRKVMGECQEFPKKKNYLCIRFESAPVIRMLVDLWYASMAVLSEHRILGIPQEATL</sequence>
<reference evidence="2" key="1">
    <citation type="submission" date="2017-01" db="EMBL/GenBank/DDBJ databases">
        <authorList>
            <person name="Wang Y."/>
            <person name="White M."/>
            <person name="Kvist S."/>
            <person name="Moncalvo J.-M."/>
        </authorList>
    </citation>
    <scope>NUCLEOTIDE SEQUENCE [LARGE SCALE GENOMIC DNA]</scope>
    <source>
        <strain evidence="2">ID-206-W2</strain>
    </source>
</reference>
<dbReference type="Proteomes" id="UP000187429">
    <property type="component" value="Unassembled WGS sequence"/>
</dbReference>
<dbReference type="EMBL" id="LSSM01002223">
    <property type="protein sequence ID" value="OMJ22568.1"/>
    <property type="molecule type" value="Genomic_DNA"/>
</dbReference>
<proteinExistence type="predicted"/>
<protein>
    <submittedName>
        <fullName evidence="1">Uncharacterized protein</fullName>
    </submittedName>
</protein>
<keyword evidence="2" id="KW-1185">Reference proteome</keyword>
<gene>
    <name evidence="1" type="ORF">AYI69_g5330</name>
</gene>
<accession>A0A1R1Y6L8</accession>